<name>A0ABW1KBT0_9ACTN</name>
<dbReference type="EMBL" id="JBHSPR010000017">
    <property type="protein sequence ID" value="MFC6018507.1"/>
    <property type="molecule type" value="Genomic_DNA"/>
</dbReference>
<dbReference type="Gene3D" id="3.90.550.10">
    <property type="entry name" value="Spore Coat Polysaccharide Biosynthesis Protein SpsA, Chain A"/>
    <property type="match status" value="1"/>
</dbReference>
<feature type="compositionally biased region" description="Basic and acidic residues" evidence="1">
    <location>
        <begin position="671"/>
        <end position="684"/>
    </location>
</feature>
<protein>
    <submittedName>
        <fullName evidence="2">Glycosyltransferase</fullName>
        <ecNumber evidence="2">2.4.-.-</ecNumber>
    </submittedName>
</protein>
<dbReference type="GO" id="GO:0016757">
    <property type="term" value="F:glycosyltransferase activity"/>
    <property type="evidence" value="ECO:0007669"/>
    <property type="project" value="UniProtKB-KW"/>
</dbReference>
<feature type="region of interest" description="Disordered" evidence="1">
    <location>
        <begin position="669"/>
        <end position="745"/>
    </location>
</feature>
<keyword evidence="2" id="KW-0328">Glycosyltransferase</keyword>
<organism evidence="2 3">
    <name type="scientific">Plantactinospora solaniradicis</name>
    <dbReference type="NCBI Taxonomy" id="1723736"/>
    <lineage>
        <taxon>Bacteria</taxon>
        <taxon>Bacillati</taxon>
        <taxon>Actinomycetota</taxon>
        <taxon>Actinomycetes</taxon>
        <taxon>Micromonosporales</taxon>
        <taxon>Micromonosporaceae</taxon>
        <taxon>Plantactinospora</taxon>
    </lineage>
</organism>
<dbReference type="InterPro" id="IPR029044">
    <property type="entry name" value="Nucleotide-diphossugar_trans"/>
</dbReference>
<proteinExistence type="predicted"/>
<reference evidence="3" key="1">
    <citation type="journal article" date="2019" name="Int. J. Syst. Evol. Microbiol.">
        <title>The Global Catalogue of Microorganisms (GCM) 10K type strain sequencing project: providing services to taxonomists for standard genome sequencing and annotation.</title>
        <authorList>
            <consortium name="The Broad Institute Genomics Platform"/>
            <consortium name="The Broad Institute Genome Sequencing Center for Infectious Disease"/>
            <person name="Wu L."/>
            <person name="Ma J."/>
        </authorList>
    </citation>
    <scope>NUCLEOTIDE SEQUENCE [LARGE SCALE GENOMIC DNA]</scope>
    <source>
        <strain evidence="3">ZS-35-S2</strain>
    </source>
</reference>
<sequence length="745" mass="79655">MPGSVRPERYLRWRVRVGDPGDRRHRRWPLGLLGSGLTEVPEEGPQTELPDGGPLTEVPDGQSGSAGGAGSRSARAGRRRRPVGPWHQVFVGRMAVTARSVDRLRRLLDHPVSLARVRRLTVVVEDWRIPQRGWSGRLGPLPHLLTSRIGTPRSDRGRVVVEIEVRWSVPLRSMLVAVLPLLTPIRPMPTPGGPEVTAQDVFPDWLGAGPRLAAIAGELPGSDDIRPYDIVLRPDDAPPGAAGGAAGAPYRAVFTVDRHGAGAGLRAGDGIGVGRTSVLVDLEHAVPVGRYGPFGPAAPRAELTFPSEPDGREWRIVGPDGPGHGGRLDRPWLTEEIHTALAGIGLVDCRAVPGRYPEAAATLLLHLVLAGVPVHAPELPRACAAHLADELVELLGGPLPDRPGASPDPHADLEWEARAVRQRRAAMRRHGREFVLPRLAAGAFPGFGRLPSVSALLVTRRLAYVLDAVAAIEAQSYPELEIVLCLHGVGLPADLRTRLARCTRQLEIVEVPAGQSFGEAVGAATARARGSLVTKFDDDDTYGPEHVWDLVLARHHSGATLVGKPAEFVYLQTLDTTVRRDAGAPESFAPVVAGGTMLIGRGDLEQVGGWRPVPRSVDRGLLDRVRRAGGLIYRTHPLGYVYQRRSAGHTWDPGLEYFLRDAGAQWSGLPRHGEFGTEPARETTPDCSSAGPAGPVPSSRGPAGPVLTRADPARPPRGGVPASTVAGDEGPRRRGGSTVGHRRLL</sequence>
<dbReference type="EC" id="2.4.-.-" evidence="2"/>
<feature type="compositionally biased region" description="Low complexity" evidence="1">
    <location>
        <begin position="688"/>
        <end position="706"/>
    </location>
</feature>
<dbReference type="Proteomes" id="UP001596203">
    <property type="component" value="Unassembled WGS sequence"/>
</dbReference>
<keyword evidence="3" id="KW-1185">Reference proteome</keyword>
<gene>
    <name evidence="2" type="ORF">ACFP2T_20135</name>
</gene>
<dbReference type="SUPFAM" id="SSF53448">
    <property type="entry name" value="Nucleotide-diphospho-sugar transferases"/>
    <property type="match status" value="1"/>
</dbReference>
<evidence type="ECO:0000256" key="1">
    <source>
        <dbReference type="SAM" id="MobiDB-lite"/>
    </source>
</evidence>
<keyword evidence="2" id="KW-0808">Transferase</keyword>
<comment type="caution">
    <text evidence="2">The sequence shown here is derived from an EMBL/GenBank/DDBJ whole genome shotgun (WGS) entry which is preliminary data.</text>
</comment>
<feature type="region of interest" description="Disordered" evidence="1">
    <location>
        <begin position="19"/>
        <end position="81"/>
    </location>
</feature>
<evidence type="ECO:0000313" key="3">
    <source>
        <dbReference type="Proteomes" id="UP001596203"/>
    </source>
</evidence>
<accession>A0ABW1KBT0</accession>
<evidence type="ECO:0000313" key="2">
    <source>
        <dbReference type="EMBL" id="MFC6018507.1"/>
    </source>
</evidence>
<dbReference type="RefSeq" id="WP_377424078.1">
    <property type="nucleotide sequence ID" value="NZ_JBHSPR010000017.1"/>
</dbReference>